<dbReference type="GO" id="GO:0005886">
    <property type="term" value="C:plasma membrane"/>
    <property type="evidence" value="ECO:0007669"/>
    <property type="project" value="UniProtKB-SubCell"/>
</dbReference>
<evidence type="ECO:0000313" key="11">
    <source>
        <dbReference type="EMBL" id="ANQ14771.1"/>
    </source>
</evidence>
<dbReference type="RefSeq" id="WP_020335398.1">
    <property type="nucleotide sequence ID" value="NZ_ATFJ01000036.1"/>
</dbReference>
<dbReference type="KEGG" id="vna:PN96_23195"/>
<evidence type="ECO:0000256" key="5">
    <source>
        <dbReference type="ARBA" id="ARBA00022692"/>
    </source>
</evidence>
<dbReference type="EMBL" id="CP016346">
    <property type="protein sequence ID" value="ANQ14771.1"/>
    <property type="molecule type" value="Genomic_DNA"/>
</dbReference>
<evidence type="ECO:0000313" key="12">
    <source>
        <dbReference type="Proteomes" id="UP000092741"/>
    </source>
</evidence>
<protein>
    <recommendedName>
        <fullName evidence="9">TRAP transporter small permease protein</fullName>
    </recommendedName>
</protein>
<comment type="subcellular location">
    <subcellularLocation>
        <location evidence="1 9">Cell inner membrane</location>
        <topology evidence="1 9">Multi-pass membrane protein</topology>
    </subcellularLocation>
</comment>
<dbReference type="InterPro" id="IPR055348">
    <property type="entry name" value="DctQ"/>
</dbReference>
<comment type="subunit">
    <text evidence="9">The complex comprises the extracytoplasmic solute receptor protein and the two transmembrane proteins.</text>
</comment>
<proteinExistence type="inferred from homology"/>
<dbReference type="PANTHER" id="PTHR35011">
    <property type="entry name" value="2,3-DIKETO-L-GULONATE TRAP TRANSPORTER SMALL PERMEASE PROTEIN YIAM"/>
    <property type="match status" value="1"/>
</dbReference>
<dbReference type="AlphaFoldDB" id="A0AAN0Y6P2"/>
<evidence type="ECO:0000256" key="3">
    <source>
        <dbReference type="ARBA" id="ARBA00022475"/>
    </source>
</evidence>
<comment type="similarity">
    <text evidence="8 9">Belongs to the TRAP transporter small permease family.</text>
</comment>
<evidence type="ECO:0000256" key="9">
    <source>
        <dbReference type="RuleBase" id="RU369079"/>
    </source>
</evidence>
<feature type="domain" description="Tripartite ATP-independent periplasmic transporters DctQ component" evidence="10">
    <location>
        <begin position="23"/>
        <end position="153"/>
    </location>
</feature>
<accession>A0AAN0Y6P2</accession>
<dbReference type="Proteomes" id="UP000092741">
    <property type="component" value="Chromosome 2"/>
</dbReference>
<evidence type="ECO:0000256" key="1">
    <source>
        <dbReference type="ARBA" id="ARBA00004429"/>
    </source>
</evidence>
<keyword evidence="5 9" id="KW-0812">Transmembrane</keyword>
<comment type="function">
    <text evidence="9">Part of the tripartite ATP-independent periplasmic (TRAP) transport system.</text>
</comment>
<dbReference type="GeneID" id="70915762"/>
<evidence type="ECO:0000256" key="2">
    <source>
        <dbReference type="ARBA" id="ARBA00022448"/>
    </source>
</evidence>
<evidence type="ECO:0000256" key="8">
    <source>
        <dbReference type="ARBA" id="ARBA00038436"/>
    </source>
</evidence>
<feature type="transmembrane region" description="Helical" evidence="9">
    <location>
        <begin position="125"/>
        <end position="146"/>
    </location>
</feature>
<dbReference type="GO" id="GO:0022857">
    <property type="term" value="F:transmembrane transporter activity"/>
    <property type="evidence" value="ECO:0007669"/>
    <property type="project" value="UniProtKB-UniRule"/>
</dbReference>
<keyword evidence="7 9" id="KW-0472">Membrane</keyword>
<keyword evidence="12" id="KW-1185">Reference proteome</keyword>
<evidence type="ECO:0000259" key="10">
    <source>
        <dbReference type="Pfam" id="PF04290"/>
    </source>
</evidence>
<gene>
    <name evidence="11" type="ORF">BA890_18690</name>
</gene>
<keyword evidence="2 9" id="KW-0813">Transport</keyword>
<feature type="transmembrane region" description="Helical" evidence="9">
    <location>
        <begin position="82"/>
        <end position="105"/>
    </location>
</feature>
<evidence type="ECO:0000256" key="7">
    <source>
        <dbReference type="ARBA" id="ARBA00023136"/>
    </source>
</evidence>
<keyword evidence="4 9" id="KW-0997">Cell inner membrane</keyword>
<organism evidence="11 12">
    <name type="scientific">Vibrio natriegens NBRC 15636 = ATCC 14048 = DSM 759</name>
    <dbReference type="NCBI Taxonomy" id="1219067"/>
    <lineage>
        <taxon>Bacteria</taxon>
        <taxon>Pseudomonadati</taxon>
        <taxon>Pseudomonadota</taxon>
        <taxon>Gammaproteobacteria</taxon>
        <taxon>Vibrionales</taxon>
        <taxon>Vibrionaceae</taxon>
        <taxon>Vibrio</taxon>
    </lineage>
</organism>
<evidence type="ECO:0000256" key="4">
    <source>
        <dbReference type="ARBA" id="ARBA00022519"/>
    </source>
</evidence>
<feature type="transmembrane region" description="Helical" evidence="9">
    <location>
        <begin position="35"/>
        <end position="61"/>
    </location>
</feature>
<keyword evidence="3" id="KW-1003">Cell membrane</keyword>
<reference evidence="11 12" key="1">
    <citation type="submission" date="2016-07" db="EMBL/GenBank/DDBJ databases">
        <title>Developing Vibrio natriegens as a novel, fast-growing host for biotechnology.</title>
        <authorList>
            <person name="Weinstock M.T."/>
            <person name="Hesek E.D."/>
            <person name="Wilson C.M."/>
            <person name="Gibson D.G."/>
        </authorList>
    </citation>
    <scope>NUCLEOTIDE SEQUENCE [LARGE SCALE GENOMIC DNA]</scope>
    <source>
        <strain evidence="11 12">ATCC 14048</strain>
    </source>
</reference>
<evidence type="ECO:0000256" key="6">
    <source>
        <dbReference type="ARBA" id="ARBA00022989"/>
    </source>
</evidence>
<sequence length="189" mass="20783">MRGILDNIYRVAGAISGICIVIICITILVRVTGRWFGVVIPSSGDIAGYLLAASSFLALAYSFRSGSHIRVSLFLQRLSPAALIIVERSILLLASVLVVFLSYQLGYMVWESWLFEEVTHGYIPMPLWAVQLPVAIGSAIFAISVIDTTVRHFLGLEMIPKSEEEQLAEAEPIVLDEGRMDKVEEGASR</sequence>
<dbReference type="Pfam" id="PF04290">
    <property type="entry name" value="DctQ"/>
    <property type="match status" value="1"/>
</dbReference>
<dbReference type="InterPro" id="IPR007387">
    <property type="entry name" value="TRAP_DctQ"/>
</dbReference>
<keyword evidence="6 9" id="KW-1133">Transmembrane helix</keyword>
<feature type="transmembrane region" description="Helical" evidence="9">
    <location>
        <begin position="7"/>
        <end position="29"/>
    </location>
</feature>
<name>A0AAN0Y6P2_VIBNA</name>